<dbReference type="RefSeq" id="WP_344568531.1">
    <property type="nucleotide sequence ID" value="NZ_BAAARJ010000017.1"/>
</dbReference>
<dbReference type="EMBL" id="BAAARJ010000017">
    <property type="protein sequence ID" value="GAA2628070.1"/>
    <property type="molecule type" value="Genomic_DNA"/>
</dbReference>
<name>A0ABN3QJU5_9ACTN</name>
<keyword evidence="3" id="KW-1185">Reference proteome</keyword>
<protein>
    <submittedName>
        <fullName evidence="2">Uncharacterized protein</fullName>
    </submittedName>
</protein>
<evidence type="ECO:0000313" key="3">
    <source>
        <dbReference type="Proteomes" id="UP001501447"/>
    </source>
</evidence>
<feature type="region of interest" description="Disordered" evidence="1">
    <location>
        <begin position="434"/>
        <end position="478"/>
    </location>
</feature>
<feature type="compositionally biased region" description="Acidic residues" evidence="1">
    <location>
        <begin position="40"/>
        <end position="52"/>
    </location>
</feature>
<feature type="compositionally biased region" description="Basic residues" evidence="1">
    <location>
        <begin position="164"/>
        <end position="190"/>
    </location>
</feature>
<evidence type="ECO:0000313" key="2">
    <source>
        <dbReference type="EMBL" id="GAA2628070.1"/>
    </source>
</evidence>
<comment type="caution">
    <text evidence="2">The sequence shown here is derived from an EMBL/GenBank/DDBJ whole genome shotgun (WGS) entry which is preliminary data.</text>
</comment>
<proteinExistence type="predicted"/>
<dbReference type="Proteomes" id="UP001501447">
    <property type="component" value="Unassembled WGS sequence"/>
</dbReference>
<feature type="region of interest" description="Disordered" evidence="1">
    <location>
        <begin position="150"/>
        <end position="202"/>
    </location>
</feature>
<evidence type="ECO:0000256" key="1">
    <source>
        <dbReference type="SAM" id="MobiDB-lite"/>
    </source>
</evidence>
<dbReference type="InterPro" id="IPR045428">
    <property type="entry name" value="EACC1"/>
</dbReference>
<dbReference type="Gene3D" id="3.40.50.1460">
    <property type="match status" value="1"/>
</dbReference>
<feature type="region of interest" description="Disordered" evidence="1">
    <location>
        <begin position="495"/>
        <end position="517"/>
    </location>
</feature>
<gene>
    <name evidence="2" type="ORF">GCM10009863_48860</name>
</gene>
<reference evidence="2 3" key="1">
    <citation type="journal article" date="2019" name="Int. J. Syst. Evol. Microbiol.">
        <title>The Global Catalogue of Microorganisms (GCM) 10K type strain sequencing project: providing services to taxonomists for standard genome sequencing and annotation.</title>
        <authorList>
            <consortium name="The Broad Institute Genomics Platform"/>
            <consortium name="The Broad Institute Genome Sequencing Center for Infectious Disease"/>
            <person name="Wu L."/>
            <person name="Ma J."/>
        </authorList>
    </citation>
    <scope>NUCLEOTIDE SEQUENCE [LARGE SCALE GENOMIC DNA]</scope>
    <source>
        <strain evidence="2 3">JCM 16373</strain>
    </source>
</reference>
<organism evidence="2 3">
    <name type="scientific">Streptomyces axinellae</name>
    <dbReference type="NCBI Taxonomy" id="552788"/>
    <lineage>
        <taxon>Bacteria</taxon>
        <taxon>Bacillati</taxon>
        <taxon>Actinomycetota</taxon>
        <taxon>Actinomycetes</taxon>
        <taxon>Kitasatosporales</taxon>
        <taxon>Streptomycetaceae</taxon>
        <taxon>Streptomyces</taxon>
    </lineage>
</organism>
<sequence length="697" mass="74748">MDIRIRSTGGTPLGPDAPPRTGTPAPPTGRTPLPASPLDADTDTDTSGDTDIDADQLLSLHQRLLDDDGLPRDAALTLCAAPGPESMGGAWEAVGVVLTHATALANLALAVATWRRTHAEPPGVRIEANGVTVTLPAGQDHDAESVRRLLGALTPPPGDGHASGRPRRLPRRPHRHPHLRAPRPAARRRQQSAPAARDADRPRLVGLPAEHCTVLEQPAHPDEVLDAVRTAAEEARDTLLISYAGHGLIDPRASERADKLCLSLPNSHPSRLYGSIRYRDLRGLLLDARGALRKVVVLDCCFSGQAAVTTGPADLADEAGIQGAYVLASAGANAEAKAFAGERCTAFTGEFLNLLEECLPGGPELLALDTLYDHVRRAAHRKGLPEPRRSAADTAQHFAPVRNRAYTALPPDVLRRREVARLWAEPRSHYDERWEAADPPAVSTTPAPRTRAGSAFRCRPRPGSGPRRSGTRRTSARPAPWKLCAAAASRKHVAPGRCAVPRTGSPGAATTDGPAPEPAAAQRWFADVLRAAWQDGGAPALPELARPMGRTQTTVEELLTSGRFPTWRQVSAFAAACGVAPGSLDGAWTRTRLRLRRRRRTQRPAPHAHPLPVNAATMLLGDAPRTAFQLLELTPTLFAQERNLDPAAVARYTTGAEPPPWRFVHDLNVEVRARGDTGFTFQGQTLSQLYHAAEDAP</sequence>
<feature type="region of interest" description="Disordered" evidence="1">
    <location>
        <begin position="1"/>
        <end position="52"/>
    </location>
</feature>
<accession>A0ABN3QJU5</accession>
<dbReference type="NCBIfam" id="NF047832">
    <property type="entry name" value="caspase_w_EACC1"/>
    <property type="match status" value="1"/>
</dbReference>
<dbReference type="Pfam" id="PF19953">
    <property type="entry name" value="EACC1"/>
    <property type="match status" value="1"/>
</dbReference>